<accession>A0AAE1HUX4</accession>
<dbReference type="PANTHER" id="PTHR46693:SF1">
    <property type="entry name" value="ADP-RIBOSYLATION FACTOR-LIKE PROTEIN 15"/>
    <property type="match status" value="1"/>
</dbReference>
<keyword evidence="6" id="KW-0256">Endoplasmic reticulum</keyword>
<comment type="subcellular location">
    <subcellularLocation>
        <location evidence="1">Endoplasmic reticulum membrane</location>
        <topology evidence="1">Single-pass membrane protein</topology>
    </subcellularLocation>
</comment>
<evidence type="ECO:0000256" key="6">
    <source>
        <dbReference type="ARBA" id="ARBA00022824"/>
    </source>
</evidence>
<evidence type="ECO:0000313" key="13">
    <source>
        <dbReference type="Proteomes" id="UP001219518"/>
    </source>
</evidence>
<dbReference type="Pfam" id="PF09439">
    <property type="entry name" value="SRPRB"/>
    <property type="match status" value="1"/>
</dbReference>
<reference evidence="12" key="1">
    <citation type="submission" date="2021-07" db="EMBL/GenBank/DDBJ databases">
        <authorList>
            <person name="Catto M.A."/>
            <person name="Jacobson A."/>
            <person name="Kennedy G."/>
            <person name="Labadie P."/>
            <person name="Hunt B.G."/>
            <person name="Srinivasan R."/>
        </authorList>
    </citation>
    <scope>NUCLEOTIDE SEQUENCE</scope>
    <source>
        <strain evidence="12">PL_HMW_Pooled</strain>
        <tissue evidence="12">Head</tissue>
    </source>
</reference>
<feature type="transmembrane region" description="Helical" evidence="11">
    <location>
        <begin position="34"/>
        <end position="55"/>
    </location>
</feature>
<dbReference type="InterPro" id="IPR027417">
    <property type="entry name" value="P-loop_NTPase"/>
</dbReference>
<dbReference type="Gene3D" id="3.40.50.300">
    <property type="entry name" value="P-loop containing nucleotide triphosphate hydrolases"/>
    <property type="match status" value="1"/>
</dbReference>
<keyword evidence="13" id="KW-1185">Reference proteome</keyword>
<dbReference type="GO" id="GO:0005789">
    <property type="term" value="C:endoplasmic reticulum membrane"/>
    <property type="evidence" value="ECO:0007669"/>
    <property type="project" value="UniProtKB-SubCell"/>
</dbReference>
<name>A0AAE1HUX4_9NEOP</name>
<dbReference type="SUPFAM" id="SSF52540">
    <property type="entry name" value="P-loop containing nucleoside triphosphate hydrolases"/>
    <property type="match status" value="1"/>
</dbReference>
<dbReference type="PANTHER" id="PTHR46693">
    <property type="entry name" value="ADP-RIBOSYLATION FACTOR-LIKE PROTEIN 15"/>
    <property type="match status" value="1"/>
</dbReference>
<keyword evidence="5" id="KW-0547">Nucleotide-binding</keyword>
<dbReference type="InterPro" id="IPR042292">
    <property type="entry name" value="ARL15"/>
</dbReference>
<evidence type="ECO:0000313" key="12">
    <source>
        <dbReference type="EMBL" id="KAK3927924.1"/>
    </source>
</evidence>
<evidence type="ECO:0000256" key="2">
    <source>
        <dbReference type="ARBA" id="ARBA00005619"/>
    </source>
</evidence>
<evidence type="ECO:0000256" key="10">
    <source>
        <dbReference type="ARBA" id="ARBA00023170"/>
    </source>
</evidence>
<keyword evidence="9 11" id="KW-0472">Membrane</keyword>
<evidence type="ECO:0000256" key="4">
    <source>
        <dbReference type="ARBA" id="ARBA00022692"/>
    </source>
</evidence>
<reference evidence="12" key="2">
    <citation type="journal article" date="2023" name="BMC Genomics">
        <title>Pest status, molecular evolution, and epigenetic factors derived from the genome assembly of Frankliniella fusca, a thysanopteran phytovirus vector.</title>
        <authorList>
            <person name="Catto M.A."/>
            <person name="Labadie P.E."/>
            <person name="Jacobson A.L."/>
            <person name="Kennedy G.G."/>
            <person name="Srinivasan R."/>
            <person name="Hunt B.G."/>
        </authorList>
    </citation>
    <scope>NUCLEOTIDE SEQUENCE</scope>
    <source>
        <strain evidence="12">PL_HMW_Pooled</strain>
    </source>
</reference>
<dbReference type="AlphaFoldDB" id="A0AAE1HUX4"/>
<evidence type="ECO:0000256" key="11">
    <source>
        <dbReference type="SAM" id="Phobius"/>
    </source>
</evidence>
<keyword evidence="7 11" id="KW-1133">Transmembrane helix</keyword>
<sequence length="261" mass="29264">MDPSTKPSAKMGRRGFSIRETIKDIKFDFNDPQFIAVLVAVLAVVLTFVILKLFLRQRTARRSVLLLGLCDAGKTLIWSKLLYGRKADTHTSIKENVGDYQTNKGLLKIVDIPGHERLRMKFLDQYKSSARAVIFVVDAMTFQRDLRDVAEFLYNILLDTVLSHSNPAMLIIANKQDQPMAKGSSLLKTNLERELNLLRDTKDKQLDSIADKSVAQSYLGKQGKDFSFSHLTAQIDFAETSGLSDDPSGLEPVKNWLASIA</sequence>
<dbReference type="EMBL" id="JAHWGI010001301">
    <property type="protein sequence ID" value="KAK3927924.1"/>
    <property type="molecule type" value="Genomic_DNA"/>
</dbReference>
<evidence type="ECO:0000256" key="5">
    <source>
        <dbReference type="ARBA" id="ARBA00022741"/>
    </source>
</evidence>
<dbReference type="GO" id="GO:0005525">
    <property type="term" value="F:GTP binding"/>
    <property type="evidence" value="ECO:0007669"/>
    <property type="project" value="UniProtKB-KW"/>
</dbReference>
<organism evidence="12 13">
    <name type="scientific">Frankliniella fusca</name>
    <dbReference type="NCBI Taxonomy" id="407009"/>
    <lineage>
        <taxon>Eukaryota</taxon>
        <taxon>Metazoa</taxon>
        <taxon>Ecdysozoa</taxon>
        <taxon>Arthropoda</taxon>
        <taxon>Hexapoda</taxon>
        <taxon>Insecta</taxon>
        <taxon>Pterygota</taxon>
        <taxon>Neoptera</taxon>
        <taxon>Paraneoptera</taxon>
        <taxon>Thysanoptera</taxon>
        <taxon>Terebrantia</taxon>
        <taxon>Thripoidea</taxon>
        <taxon>Thripidae</taxon>
        <taxon>Frankliniella</taxon>
    </lineage>
</organism>
<evidence type="ECO:0000256" key="9">
    <source>
        <dbReference type="ARBA" id="ARBA00023136"/>
    </source>
</evidence>
<evidence type="ECO:0000256" key="3">
    <source>
        <dbReference type="ARBA" id="ARBA00020256"/>
    </source>
</evidence>
<keyword evidence="4 11" id="KW-0812">Transmembrane</keyword>
<dbReference type="SMART" id="SM00177">
    <property type="entry name" value="ARF"/>
    <property type="match status" value="1"/>
</dbReference>
<evidence type="ECO:0000256" key="1">
    <source>
        <dbReference type="ARBA" id="ARBA00004389"/>
    </source>
</evidence>
<dbReference type="CDD" id="cd04105">
    <property type="entry name" value="SR_beta"/>
    <property type="match status" value="1"/>
</dbReference>
<gene>
    <name evidence="12" type="ORF">KUF71_016209</name>
</gene>
<keyword evidence="10 12" id="KW-0675">Receptor</keyword>
<dbReference type="InterPro" id="IPR019009">
    <property type="entry name" value="SRP_receptor_beta_su"/>
</dbReference>
<proteinExistence type="inferred from homology"/>
<evidence type="ECO:0000256" key="8">
    <source>
        <dbReference type="ARBA" id="ARBA00023134"/>
    </source>
</evidence>
<protein>
    <recommendedName>
        <fullName evidence="3">Signal recognition particle receptor subunit beta</fullName>
    </recommendedName>
</protein>
<evidence type="ECO:0000256" key="7">
    <source>
        <dbReference type="ARBA" id="ARBA00022989"/>
    </source>
</evidence>
<comment type="caution">
    <text evidence="12">The sequence shown here is derived from an EMBL/GenBank/DDBJ whole genome shotgun (WGS) entry which is preliminary data.</text>
</comment>
<comment type="similarity">
    <text evidence="2">Belongs to the SRP receptor beta subunit family.</text>
</comment>
<dbReference type="Proteomes" id="UP001219518">
    <property type="component" value="Unassembled WGS sequence"/>
</dbReference>
<keyword evidence="8" id="KW-0342">GTP-binding</keyword>